<dbReference type="PROSITE" id="PS50088">
    <property type="entry name" value="ANK_REPEAT"/>
    <property type="match status" value="7"/>
</dbReference>
<feature type="compositionally biased region" description="Low complexity" evidence="8">
    <location>
        <begin position="1"/>
        <end position="22"/>
    </location>
</feature>
<feature type="region of interest" description="Disordered" evidence="8">
    <location>
        <begin position="1786"/>
        <end position="1826"/>
    </location>
</feature>
<comment type="caution">
    <text evidence="10">The sequence shown here is derived from an EMBL/GenBank/DDBJ whole genome shotgun (WGS) entry which is preliminary data.</text>
</comment>
<gene>
    <name evidence="10" type="ORF">MFIFM68171_07210</name>
</gene>
<dbReference type="SMART" id="SM00248">
    <property type="entry name" value="ANK"/>
    <property type="match status" value="20"/>
</dbReference>
<dbReference type="InterPro" id="IPR056884">
    <property type="entry name" value="NPHP3-like_N"/>
</dbReference>
<evidence type="ECO:0000256" key="2">
    <source>
        <dbReference type="ARBA" id="ARBA00022737"/>
    </source>
</evidence>
<dbReference type="PROSITE" id="PS50135">
    <property type="entry name" value="ZF_ZZ_2"/>
    <property type="match status" value="1"/>
</dbReference>
<feature type="repeat" description="ANK" evidence="6">
    <location>
        <begin position="1602"/>
        <end position="1624"/>
    </location>
</feature>
<evidence type="ECO:0000256" key="3">
    <source>
        <dbReference type="ARBA" id="ARBA00022771"/>
    </source>
</evidence>
<keyword evidence="3 7" id="KW-0863">Zinc-finger</keyword>
<dbReference type="Pfam" id="PF12796">
    <property type="entry name" value="Ank_2"/>
    <property type="match status" value="5"/>
</dbReference>
<dbReference type="PRINTS" id="PR01415">
    <property type="entry name" value="ANKYRIN"/>
</dbReference>
<dbReference type="PROSITE" id="PS01357">
    <property type="entry name" value="ZF_ZZ_1"/>
    <property type="match status" value="1"/>
</dbReference>
<feature type="repeat" description="ANK" evidence="6">
    <location>
        <begin position="1173"/>
        <end position="1191"/>
    </location>
</feature>
<dbReference type="PANTHER" id="PTHR24198:SF165">
    <property type="entry name" value="ANKYRIN REPEAT-CONTAINING PROTEIN-RELATED"/>
    <property type="match status" value="1"/>
</dbReference>
<dbReference type="InterPro" id="IPR002110">
    <property type="entry name" value="Ankyrin_rpt"/>
</dbReference>
<keyword evidence="4" id="KW-0862">Zinc</keyword>
<dbReference type="EMBL" id="BAAFSV010000004">
    <property type="protein sequence ID" value="GAB1317000.1"/>
    <property type="molecule type" value="Genomic_DNA"/>
</dbReference>
<dbReference type="CDD" id="cd02249">
    <property type="entry name" value="ZZ"/>
    <property type="match status" value="1"/>
</dbReference>
<reference evidence="10 11" key="1">
    <citation type="submission" date="2024-09" db="EMBL/GenBank/DDBJ databases">
        <title>Itraconazole resistance in Madurella fahalii resulting from another homologue of gene encoding cytochrome P450 14-alpha sterol demethylase (CYP51).</title>
        <authorList>
            <person name="Yoshioka I."/>
            <person name="Fahal A.H."/>
            <person name="Kaneko S."/>
            <person name="Yaguchi T."/>
        </authorList>
    </citation>
    <scope>NUCLEOTIDE SEQUENCE [LARGE SCALE GENOMIC DNA]</scope>
    <source>
        <strain evidence="10 11">IFM 68171</strain>
    </source>
</reference>
<protein>
    <submittedName>
        <fullName evidence="10">Ankyrin repeat-containing domain protein</fullName>
    </submittedName>
</protein>
<evidence type="ECO:0000256" key="1">
    <source>
        <dbReference type="ARBA" id="ARBA00022723"/>
    </source>
</evidence>
<keyword evidence="1" id="KW-0479">Metal-binding</keyword>
<evidence type="ECO:0000256" key="4">
    <source>
        <dbReference type="ARBA" id="ARBA00022833"/>
    </source>
</evidence>
<dbReference type="InterPro" id="IPR043145">
    <property type="entry name" value="Znf_ZZ_sf"/>
</dbReference>
<dbReference type="InterPro" id="IPR036770">
    <property type="entry name" value="Ankyrin_rpt-contain_sf"/>
</dbReference>
<evidence type="ECO:0000313" key="11">
    <source>
        <dbReference type="Proteomes" id="UP001628179"/>
    </source>
</evidence>
<evidence type="ECO:0000313" key="10">
    <source>
        <dbReference type="EMBL" id="GAB1317000.1"/>
    </source>
</evidence>
<dbReference type="SUPFAM" id="SSF57850">
    <property type="entry name" value="RING/U-box"/>
    <property type="match status" value="1"/>
</dbReference>
<dbReference type="Gene3D" id="1.25.40.20">
    <property type="entry name" value="Ankyrin repeat-containing domain"/>
    <property type="match status" value="5"/>
</dbReference>
<dbReference type="Pfam" id="PF24883">
    <property type="entry name" value="NPHP3_N"/>
    <property type="match status" value="1"/>
</dbReference>
<dbReference type="RefSeq" id="XP_070918731.1">
    <property type="nucleotide sequence ID" value="XM_071062630.1"/>
</dbReference>
<dbReference type="SMART" id="SM00291">
    <property type="entry name" value="ZnF_ZZ"/>
    <property type="match status" value="1"/>
</dbReference>
<dbReference type="Pfam" id="PF00569">
    <property type="entry name" value="ZZ"/>
    <property type="match status" value="1"/>
</dbReference>
<evidence type="ECO:0000256" key="7">
    <source>
        <dbReference type="PROSITE-ProRule" id="PRU00228"/>
    </source>
</evidence>
<feature type="domain" description="ZZ-type" evidence="9">
    <location>
        <begin position="1741"/>
        <end position="1794"/>
    </location>
</feature>
<evidence type="ECO:0000256" key="8">
    <source>
        <dbReference type="SAM" id="MobiDB-lite"/>
    </source>
</evidence>
<sequence>MSDANSASSDSEESALSVSSRAGSPEPVLNPIGAAADELLDKAGGGEAENPASLPEPALSVAEENQPLRDFEGLHLTFSPTDDDDSAPRFGFDGEILIAWDFVVVPGVFGNWEDDSQAGPGSGTSQWVTKYTSPPHRVRVSRFEYDSRDLFTGIKCREGIRSCALRLLRGLTALRKGSSPNRVINFITHDLGSVIVKDALVVAALDPGSWSDVLDMTRVLVFTGCPHRSMNQLDMEERLSRFLFASYGKEPTRFIPSVSSVSGLAAAAIEVNGLFVDSKALLRCRPISIYAEPDSAPDINPVFDSYCGTLGVPFEKRIAAPEDECDHYPDLDRYVRGLGPVLDVGFDHEIFLRERKLLSLASPIDPFRSAKRASASVTETTQYRSWLALPGPQILYIHGSHGVQDAAEQVFFALDEMPTKQSTVVFYFSFNHWDVRRDSIRDMASTFLAQIICQFPLNKNWADALFTQLDLERGWTEADLVYWLERFRFNDEFEHAIYVINYFDECTKGSRKFFLDKFKYLAASSEGQFKIVVTSHEAGALLGELRDTSVTILDLSETATATRDVVDGNDQVKQLTQARPDLLLQASLLRQELDSIADIDPLARNIILEQARIQLEWPESVSIRKVLGDLDLPRGEWDDKALAALLGRIIRKIPAEANLPLLLSWTLYAVRPLTIWELGTALYLCTDSDNGGLASPPASELDGFVRRLQVWLAGIVEVKLNEVRITHPRIRNILMGKSIPKERDDGPRYLWDDVPATAHFDIARLCLEYLSRQSVREIISSTYRVVETSGAHVFADRGNLCSYALQAWTYHFLKVSSSAGRSELVTQFALTPLGRDWARGYWALSNPVTRSKTSLESLFPIFAGLGLLDAVKPKDMQDTCCGLLEAASKGQSETVKRLLRHTKVPEATLLDTLIAAGASGDEQLMLYLIEHISSKRDGLDAVAWPASLIYRAAWLGLDRVAEKLLQLGVSPDPDVPWLTTIKAPPLHQAGRNFHLATMQIFVSHGANIDSRGRYNRTALHLVAGLGNVEMVKWMVQHGKFDLEAKDQDSRTPVYYPSVYGHYAAAKELLQLGADPDMGLKAESTTDIWCPLVAAADNGLPRCVKALLEHNANPNITGPSGQGSALQNAAVNGYVEPCRILLEGGANPNSPLIQPPIIAQVVQSLGANEIELCLEIVKLLIDNGADVNAKDSDGTPVLAFIVSYDNVRPVCELLLGAGADVNVLDSTEKGPLFHAADHMKPSLVELFLARGADVNRASQDGPTPLYVAIPDSETVRLLLEHGADPNRAAYIGFTPLMYAAWYKHDDSLSLLLEHNAAVDMKNDMDEGRTALHYAADYGSAGGIRALAECGANLQAISEDGIPILNRITRSLDDRSSKLQTLLEFLPRLDLSQTDSDGRTAINENSIDIESLKRLVNAGAPLNIPNREGITPLRTHVSIGNTEHAKYLLKHGADPNIISDSHGGPLHIAALQSQLSMVKLLVEHGANINIAVPSNTYGTPLTSACLYTTAAPGINPDPIADVVRYLLEHGADVNGRGGLFGYPINAAALCSSLQIIDLLLSKGAQVGVRDAMGRSPIHFAATNSVDVFQAIVDAGGNIKACDALGRTPLHWAARPGRLGVVKHILSLLDAEDEEHDIDVPDGDGWTALCWAARGFAGWQEGCTVEELVGVVRLLLERGANPSVVITLQGQRWTPLKLARYHSAWPEVIELLEYGPGGLDQSKEGDGGKKAASNPDDETRMANGHPPYCDVCLSSISGFRYHCKTCASFDLCFMCYPRRALVHTPDHDFEQEGPEFLGQSEAEGEGERVDRETETTSTTDSDTDSDADS</sequence>
<organism evidence="10 11">
    <name type="scientific">Madurella fahalii</name>
    <dbReference type="NCBI Taxonomy" id="1157608"/>
    <lineage>
        <taxon>Eukaryota</taxon>
        <taxon>Fungi</taxon>
        <taxon>Dikarya</taxon>
        <taxon>Ascomycota</taxon>
        <taxon>Pezizomycotina</taxon>
        <taxon>Sordariomycetes</taxon>
        <taxon>Sordariomycetidae</taxon>
        <taxon>Sordariales</taxon>
        <taxon>Sordariales incertae sedis</taxon>
        <taxon>Madurella</taxon>
    </lineage>
</organism>
<feature type="repeat" description="ANK" evidence="6">
    <location>
        <begin position="1325"/>
        <end position="1357"/>
    </location>
</feature>
<feature type="repeat" description="ANK" evidence="6">
    <location>
        <begin position="1426"/>
        <end position="1458"/>
    </location>
</feature>
<evidence type="ECO:0000256" key="6">
    <source>
        <dbReference type="PROSITE-ProRule" id="PRU00023"/>
    </source>
</evidence>
<dbReference type="Gene3D" id="3.30.60.90">
    <property type="match status" value="1"/>
</dbReference>
<keyword evidence="2" id="KW-0677">Repeat</keyword>
<feature type="repeat" description="ANK" evidence="6">
    <location>
        <begin position="1290"/>
        <end position="1322"/>
    </location>
</feature>
<feature type="compositionally biased region" description="Basic and acidic residues" evidence="8">
    <location>
        <begin position="1802"/>
        <end position="1811"/>
    </location>
</feature>
<dbReference type="Pfam" id="PF00023">
    <property type="entry name" value="Ank"/>
    <property type="match status" value="3"/>
</dbReference>
<dbReference type="SUPFAM" id="SSF48403">
    <property type="entry name" value="Ankyrin repeat"/>
    <property type="match status" value="3"/>
</dbReference>
<feature type="repeat" description="ANK" evidence="6">
    <location>
        <begin position="1192"/>
        <end position="1225"/>
    </location>
</feature>
<dbReference type="PANTHER" id="PTHR24198">
    <property type="entry name" value="ANKYRIN REPEAT AND PROTEIN KINASE DOMAIN-CONTAINING PROTEIN"/>
    <property type="match status" value="1"/>
</dbReference>
<dbReference type="PROSITE" id="PS50297">
    <property type="entry name" value="ANK_REP_REGION"/>
    <property type="match status" value="5"/>
</dbReference>
<feature type="repeat" description="ANK" evidence="6">
    <location>
        <begin position="1459"/>
        <end position="1491"/>
    </location>
</feature>
<dbReference type="GeneID" id="98177953"/>
<feature type="region of interest" description="Disordered" evidence="8">
    <location>
        <begin position="1716"/>
        <end position="1737"/>
    </location>
</feature>
<evidence type="ECO:0000256" key="5">
    <source>
        <dbReference type="ARBA" id="ARBA00023043"/>
    </source>
</evidence>
<keyword evidence="11" id="KW-1185">Reference proteome</keyword>
<dbReference type="InterPro" id="IPR000433">
    <property type="entry name" value="Znf_ZZ"/>
</dbReference>
<name>A0ABQ0GGV8_9PEZI</name>
<feature type="region of interest" description="Disordered" evidence="8">
    <location>
        <begin position="1"/>
        <end position="55"/>
    </location>
</feature>
<keyword evidence="5 6" id="KW-0040">ANK repeat</keyword>
<dbReference type="Proteomes" id="UP001628179">
    <property type="component" value="Unassembled WGS sequence"/>
</dbReference>
<proteinExistence type="predicted"/>
<accession>A0ABQ0GGV8</accession>
<evidence type="ECO:0000259" key="9">
    <source>
        <dbReference type="PROSITE" id="PS50135"/>
    </source>
</evidence>